<dbReference type="EMBL" id="FTPR01000001">
    <property type="protein sequence ID" value="SIT83079.1"/>
    <property type="molecule type" value="Genomic_DNA"/>
</dbReference>
<gene>
    <name evidence="4" type="ORF">SAMN05421665_1596</name>
</gene>
<dbReference type="PANTHER" id="PTHR10272">
    <property type="entry name" value="PLATELET-ACTIVATING FACTOR ACETYLHYDROLASE"/>
    <property type="match status" value="1"/>
</dbReference>
<dbReference type="GO" id="GO:0003847">
    <property type="term" value="F:1-alkyl-2-acetylglycerophosphocholine esterase activity"/>
    <property type="evidence" value="ECO:0007669"/>
    <property type="project" value="TreeGrafter"/>
</dbReference>
<keyword evidence="2" id="KW-0442">Lipid degradation</keyword>
<keyword evidence="1 4" id="KW-0378">Hydrolase</keyword>
<evidence type="ECO:0000313" key="4">
    <source>
        <dbReference type="EMBL" id="SIT83079.1"/>
    </source>
</evidence>
<keyword evidence="5" id="KW-1185">Reference proteome</keyword>
<sequence>MRKISSAVCLVAATAGHAENRIDIIRPDAPALAAYGDYKIGVRTATFTNPDQIDVAATAETGTPPRYSRDITVEIWYPASADTTPGGTYTALIRDGVTPAALTGQAARDAAPDTSTTFPLVIISHGYPGNRFLMSPLAENLASKGYVVASIDHPDSTYDDQTAFGSTLVNRPWDQRFVIDSMTGLTDDLGGVIQDDSVAIIGYSMGGYGALIYAGAGVTEASTQYSWGAPQGLLERNMMGTDSHAALADDRVKAFVAFGPWGNNTGFWDADGWAGINKPLMLIAGSVDDVSQYPAIRGIFDDTVNTTRHLLTFENANHNAGAPMPAPSESYAVSETLGYAPFDHYADAVWDNVRMNNISQHFITGYLDLHLKDITENTAYFALTPVAADGVWAVDDNGNETADHTYWAGFPNRTASGLRFETKTVGE</sequence>
<dbReference type="OrthoDB" id="9814760at2"/>
<dbReference type="Proteomes" id="UP000186997">
    <property type="component" value="Unassembled WGS sequence"/>
</dbReference>
<name>A0A1R3WXA4_9RHOB</name>
<organism evidence="4 5">
    <name type="scientific">Yoonia rosea</name>
    <dbReference type="NCBI Taxonomy" id="287098"/>
    <lineage>
        <taxon>Bacteria</taxon>
        <taxon>Pseudomonadati</taxon>
        <taxon>Pseudomonadota</taxon>
        <taxon>Alphaproteobacteria</taxon>
        <taxon>Rhodobacterales</taxon>
        <taxon>Paracoccaceae</taxon>
        <taxon>Yoonia</taxon>
    </lineage>
</organism>
<dbReference type="AlphaFoldDB" id="A0A1R3WXA4"/>
<evidence type="ECO:0000256" key="3">
    <source>
        <dbReference type="ARBA" id="ARBA00023098"/>
    </source>
</evidence>
<proteinExistence type="predicted"/>
<dbReference type="InterPro" id="IPR029058">
    <property type="entry name" value="AB_hydrolase_fold"/>
</dbReference>
<dbReference type="PANTHER" id="PTHR10272:SF0">
    <property type="entry name" value="PLATELET-ACTIVATING FACTOR ACETYLHYDROLASE"/>
    <property type="match status" value="1"/>
</dbReference>
<accession>A0A1R3WXA4</accession>
<evidence type="ECO:0000256" key="2">
    <source>
        <dbReference type="ARBA" id="ARBA00022963"/>
    </source>
</evidence>
<dbReference type="GO" id="GO:0016042">
    <property type="term" value="P:lipid catabolic process"/>
    <property type="evidence" value="ECO:0007669"/>
    <property type="project" value="UniProtKB-KW"/>
</dbReference>
<evidence type="ECO:0000256" key="1">
    <source>
        <dbReference type="ARBA" id="ARBA00022801"/>
    </source>
</evidence>
<dbReference type="Gene3D" id="3.40.50.1820">
    <property type="entry name" value="alpha/beta hydrolase"/>
    <property type="match status" value="1"/>
</dbReference>
<evidence type="ECO:0000313" key="5">
    <source>
        <dbReference type="Proteomes" id="UP000186997"/>
    </source>
</evidence>
<dbReference type="Pfam" id="PF03403">
    <property type="entry name" value="PAF-AH_p_II"/>
    <property type="match status" value="1"/>
</dbReference>
<dbReference type="RefSeq" id="WP_076659092.1">
    <property type="nucleotide sequence ID" value="NZ_FTPR01000001.1"/>
</dbReference>
<keyword evidence="3" id="KW-0443">Lipid metabolism</keyword>
<dbReference type="SUPFAM" id="SSF53474">
    <property type="entry name" value="alpha/beta-Hydrolases"/>
    <property type="match status" value="1"/>
</dbReference>
<dbReference type="STRING" id="287098.SAMN05421665_1596"/>
<reference evidence="5" key="1">
    <citation type="submission" date="2017-01" db="EMBL/GenBank/DDBJ databases">
        <authorList>
            <person name="Varghese N."/>
            <person name="Submissions S."/>
        </authorList>
    </citation>
    <scope>NUCLEOTIDE SEQUENCE [LARGE SCALE GENOMIC DNA]</scope>
    <source>
        <strain evidence="5">DSM 29591</strain>
    </source>
</reference>
<protein>
    <submittedName>
        <fullName evidence="4">Platelet-activating factor acetylhydrolase, isoform II</fullName>
    </submittedName>
</protein>